<dbReference type="Proteomes" id="UP000598820">
    <property type="component" value="Unassembled WGS sequence"/>
</dbReference>
<accession>A0A926XYR8</accession>
<dbReference type="RefSeq" id="WP_190889194.1">
    <property type="nucleotide sequence ID" value="NZ_JACWZY010000021.1"/>
</dbReference>
<gene>
    <name evidence="1" type="ORF">IC229_22055</name>
</gene>
<protein>
    <submittedName>
        <fullName evidence="1">Uncharacterized protein</fullName>
    </submittedName>
</protein>
<proteinExistence type="predicted"/>
<evidence type="ECO:0000313" key="2">
    <source>
        <dbReference type="Proteomes" id="UP000598820"/>
    </source>
</evidence>
<name>A0A926XYR8_9BACT</name>
<reference evidence="1" key="1">
    <citation type="submission" date="2020-09" db="EMBL/GenBank/DDBJ databases">
        <authorList>
            <person name="Kim M.K."/>
        </authorList>
    </citation>
    <scope>NUCLEOTIDE SEQUENCE</scope>
    <source>
        <strain evidence="1">BT702</strain>
    </source>
</reference>
<dbReference type="EMBL" id="JACWZY010000021">
    <property type="protein sequence ID" value="MBD2703344.1"/>
    <property type="molecule type" value="Genomic_DNA"/>
</dbReference>
<keyword evidence="2" id="KW-1185">Reference proteome</keyword>
<dbReference type="AlphaFoldDB" id="A0A926XYR8"/>
<comment type="caution">
    <text evidence="1">The sequence shown here is derived from an EMBL/GenBank/DDBJ whole genome shotgun (WGS) entry which is preliminary data.</text>
</comment>
<sequence length="221" mass="24738">MKHEIHYITTDLDLRAPVDLTPLSHALEKQGLWAYLSGPWQGLWSAQIGAEESFPEPDPYIAAMLTAIESLDQPARDLWSACTIREFNIGYDCGDRPWAFHQELLPATLARIAQVGASLVITIYPVIETDAVEAAIAVLKKDSWIRRRRGKANGYGVHHADSSSLKKNQAEVKVTLYGKKESVYVHCLMQLSIEGEWVLQEIIKKEVWVASCSLKPQAPTE</sequence>
<organism evidence="1 2">
    <name type="scientific">Spirosoma profusum</name>
    <dbReference type="NCBI Taxonomy" id="2771354"/>
    <lineage>
        <taxon>Bacteria</taxon>
        <taxon>Pseudomonadati</taxon>
        <taxon>Bacteroidota</taxon>
        <taxon>Cytophagia</taxon>
        <taxon>Cytophagales</taxon>
        <taxon>Cytophagaceae</taxon>
        <taxon>Spirosoma</taxon>
    </lineage>
</organism>
<evidence type="ECO:0000313" key="1">
    <source>
        <dbReference type="EMBL" id="MBD2703344.1"/>
    </source>
</evidence>